<dbReference type="EMBL" id="PPEH01000003">
    <property type="protein sequence ID" value="PNW13952.1"/>
    <property type="molecule type" value="Genomic_DNA"/>
</dbReference>
<sequence length="222" mass="25885">MKQITKLKEPNSLLQHRAQQFAAFDNIPNATKEELKENLLSEQGHICCYCMRRIPENSSPYMKVEHYKCQEHFQDLQLDYRNLLGACTGNEGHPKKLQTCDTQKSSETLTINPLNTNPSCETLFKFNSEGEMSSISDDEAVDRQINTVLNLNMQSLKDARKEVYYVVQERIRAESKRTKNDKPSFVRFLNQELQVWQSKTEGKYRPYCLVAIYYLTKKLKSN</sequence>
<evidence type="ECO:0000313" key="3">
    <source>
        <dbReference type="Proteomes" id="UP000236262"/>
    </source>
</evidence>
<gene>
    <name evidence="2" type="ORF">C1637_08770</name>
    <name evidence="1" type="ORF">EG342_10925</name>
</gene>
<reference evidence="1 4" key="2">
    <citation type="submission" date="2018-11" db="EMBL/GenBank/DDBJ databases">
        <title>Proposal to divide the Flavobacteriaceae and reorganize its genera based on Amino Acid Identity values calculated from whole genome sequences.</title>
        <authorList>
            <person name="Nicholson A.C."/>
            <person name="Gulvik C.A."/>
            <person name="Whitney A.M."/>
            <person name="Humrighouse B.W."/>
            <person name="Bell M."/>
            <person name="Holmes B."/>
            <person name="Steigerwalt A.G."/>
            <person name="Villarma A."/>
            <person name="Sheth M."/>
            <person name="Batra D."/>
            <person name="Pryor J."/>
            <person name="Bernardet J.-F."/>
            <person name="Hugo C."/>
            <person name="Kampfer P."/>
            <person name="Newman J."/>
            <person name="McQuiston J.R."/>
        </authorList>
    </citation>
    <scope>NUCLEOTIDE SEQUENCE [LARGE SCALE GENOMIC DNA]</scope>
    <source>
        <strain evidence="1 4">KC_1864</strain>
    </source>
</reference>
<dbReference type="OrthoDB" id="9805802at2"/>
<keyword evidence="4" id="KW-1185">Reference proteome</keyword>
<dbReference type="EMBL" id="CP033924">
    <property type="protein sequence ID" value="AZA82372.1"/>
    <property type="molecule type" value="Genomic_DNA"/>
</dbReference>
<accession>A0A3G6RL26</accession>
<evidence type="ECO:0000313" key="4">
    <source>
        <dbReference type="Proteomes" id="UP000279972"/>
    </source>
</evidence>
<proteinExistence type="predicted"/>
<name>A0A3G6RL26_CHRLC</name>
<dbReference type="NCBIfam" id="TIGR02646">
    <property type="entry name" value="retron system putative HNH endonuclease"/>
    <property type="match status" value="1"/>
</dbReference>
<dbReference type="KEGG" id="clac:EG342_10925"/>
<dbReference type="InterPro" id="IPR013467">
    <property type="entry name" value="HNH78-like"/>
</dbReference>
<dbReference type="Proteomes" id="UP000236262">
    <property type="component" value="Unassembled WGS sequence"/>
</dbReference>
<dbReference type="RefSeq" id="WP_103291004.1">
    <property type="nucleotide sequence ID" value="NZ_CP033924.1"/>
</dbReference>
<evidence type="ECO:0000313" key="2">
    <source>
        <dbReference type="EMBL" id="PNW13952.1"/>
    </source>
</evidence>
<protein>
    <submittedName>
        <fullName evidence="2">TIGR02646 family protein</fullName>
    </submittedName>
</protein>
<dbReference type="Proteomes" id="UP000279972">
    <property type="component" value="Chromosome"/>
</dbReference>
<evidence type="ECO:0000313" key="1">
    <source>
        <dbReference type="EMBL" id="AZA82372.1"/>
    </source>
</evidence>
<organism evidence="2 3">
    <name type="scientific">Chryseobacterium lactis</name>
    <dbReference type="NCBI Taxonomy" id="1241981"/>
    <lineage>
        <taxon>Bacteria</taxon>
        <taxon>Pseudomonadati</taxon>
        <taxon>Bacteroidota</taxon>
        <taxon>Flavobacteriia</taxon>
        <taxon>Flavobacteriales</taxon>
        <taxon>Weeksellaceae</taxon>
        <taxon>Chryseobacterium group</taxon>
        <taxon>Chryseobacterium</taxon>
    </lineage>
</organism>
<dbReference type="AlphaFoldDB" id="A0A3G6RL26"/>
<reference evidence="2 3" key="1">
    <citation type="submission" date="2018-01" db="EMBL/GenBank/DDBJ databases">
        <title>Draft genome sequences of Chryseobacterium lactis NCTC11390, Chryseobacterium oncorhynchi 701B-08, and Chryseobacterium viscerum 687B-08.</title>
        <authorList>
            <person name="Jeong J.-J."/>
            <person name="Lee Y.J."/>
            <person name="Park B."/>
            <person name="Choi I.-G."/>
            <person name="Kim K.D."/>
        </authorList>
    </citation>
    <scope>NUCLEOTIDE SEQUENCE [LARGE SCALE GENOMIC DNA]</scope>
    <source>
        <strain evidence="2 3">NCTC11390</strain>
    </source>
</reference>